<dbReference type="SUPFAM" id="SSF57667">
    <property type="entry name" value="beta-beta-alpha zinc fingers"/>
    <property type="match status" value="1"/>
</dbReference>
<feature type="domain" description="C2H2-type" evidence="2">
    <location>
        <begin position="27"/>
        <end position="58"/>
    </location>
</feature>
<keyword evidence="1" id="KW-0863">Zinc-finger</keyword>
<gene>
    <name evidence="3" type="ORF">BCR42DRAFT_455313</name>
</gene>
<dbReference type="Proteomes" id="UP000193560">
    <property type="component" value="Unassembled WGS sequence"/>
</dbReference>
<evidence type="ECO:0000313" key="3">
    <source>
        <dbReference type="EMBL" id="ORZ08971.1"/>
    </source>
</evidence>
<reference evidence="3 4" key="1">
    <citation type="submission" date="2016-07" db="EMBL/GenBank/DDBJ databases">
        <title>Pervasive Adenine N6-methylation of Active Genes in Fungi.</title>
        <authorList>
            <consortium name="DOE Joint Genome Institute"/>
            <person name="Mondo S.J."/>
            <person name="Dannebaum R.O."/>
            <person name="Kuo R.C."/>
            <person name="Labutti K."/>
            <person name="Haridas S."/>
            <person name="Kuo A."/>
            <person name="Salamov A."/>
            <person name="Ahrendt S.R."/>
            <person name="Lipzen A."/>
            <person name="Sullivan W."/>
            <person name="Andreopoulos W.B."/>
            <person name="Clum A."/>
            <person name="Lindquist E."/>
            <person name="Daum C."/>
            <person name="Ramamoorthy G.K."/>
            <person name="Gryganskyi A."/>
            <person name="Culley D."/>
            <person name="Magnuson J.K."/>
            <person name="James T.Y."/>
            <person name="O'Malley M.A."/>
            <person name="Stajich J.E."/>
            <person name="Spatafora J.W."/>
            <person name="Visel A."/>
            <person name="Grigoriev I.V."/>
        </authorList>
    </citation>
    <scope>NUCLEOTIDE SEQUENCE [LARGE SCALE GENOMIC DNA]</scope>
    <source>
        <strain evidence="3 4">NRRL 1336</strain>
    </source>
</reference>
<dbReference type="Gene3D" id="3.30.160.60">
    <property type="entry name" value="Classic Zinc Finger"/>
    <property type="match status" value="1"/>
</dbReference>
<protein>
    <recommendedName>
        <fullName evidence="2">C2H2-type domain-containing protein</fullName>
    </recommendedName>
</protein>
<dbReference type="GO" id="GO:0008270">
    <property type="term" value="F:zinc ion binding"/>
    <property type="evidence" value="ECO:0007669"/>
    <property type="project" value="UniProtKB-KW"/>
</dbReference>
<dbReference type="InterPro" id="IPR013087">
    <property type="entry name" value="Znf_C2H2_type"/>
</dbReference>
<proteinExistence type="predicted"/>
<organism evidence="3 4">
    <name type="scientific">Absidia repens</name>
    <dbReference type="NCBI Taxonomy" id="90262"/>
    <lineage>
        <taxon>Eukaryota</taxon>
        <taxon>Fungi</taxon>
        <taxon>Fungi incertae sedis</taxon>
        <taxon>Mucoromycota</taxon>
        <taxon>Mucoromycotina</taxon>
        <taxon>Mucoromycetes</taxon>
        <taxon>Mucorales</taxon>
        <taxon>Cunninghamellaceae</taxon>
        <taxon>Absidia</taxon>
    </lineage>
</organism>
<name>A0A1X2I443_9FUNG</name>
<keyword evidence="1" id="KW-0862">Zinc</keyword>
<dbReference type="EMBL" id="MCGE01000029">
    <property type="protein sequence ID" value="ORZ08971.1"/>
    <property type="molecule type" value="Genomic_DNA"/>
</dbReference>
<dbReference type="PROSITE" id="PS50157">
    <property type="entry name" value="ZINC_FINGER_C2H2_2"/>
    <property type="match status" value="1"/>
</dbReference>
<comment type="caution">
    <text evidence="3">The sequence shown here is derived from an EMBL/GenBank/DDBJ whole genome shotgun (WGS) entry which is preliminary data.</text>
</comment>
<dbReference type="InterPro" id="IPR036236">
    <property type="entry name" value="Znf_C2H2_sf"/>
</dbReference>
<evidence type="ECO:0000256" key="1">
    <source>
        <dbReference type="PROSITE-ProRule" id="PRU00042"/>
    </source>
</evidence>
<evidence type="ECO:0000259" key="2">
    <source>
        <dbReference type="PROSITE" id="PS50157"/>
    </source>
</evidence>
<keyword evidence="4" id="KW-1185">Reference proteome</keyword>
<evidence type="ECO:0000313" key="4">
    <source>
        <dbReference type="Proteomes" id="UP000193560"/>
    </source>
</evidence>
<dbReference type="AlphaFoldDB" id="A0A1X2I443"/>
<sequence>MTMEDRNIIMKPWQALKLQAHENKARFVCDWQGCGRSYASMEILCQHQRDKNHRTKGPKEKK</sequence>
<accession>A0A1X2I443</accession>
<keyword evidence="1" id="KW-0479">Metal-binding</keyword>
<dbReference type="PROSITE" id="PS00028">
    <property type="entry name" value="ZINC_FINGER_C2H2_1"/>
    <property type="match status" value="1"/>
</dbReference>